<evidence type="ECO:0000256" key="1">
    <source>
        <dbReference type="SAM" id="MobiDB-lite"/>
    </source>
</evidence>
<reference evidence="2 3" key="1">
    <citation type="submission" date="2020-10" db="EMBL/GenBank/DDBJ databases">
        <title>Sequencing the genomes of 1000 actinobacteria strains.</title>
        <authorList>
            <person name="Klenk H.-P."/>
        </authorList>
    </citation>
    <scope>NUCLEOTIDE SEQUENCE [LARGE SCALE GENOMIC DNA]</scope>
    <source>
        <strain evidence="2 3">DSM 43748</strain>
    </source>
</reference>
<protein>
    <submittedName>
        <fullName evidence="2">Uncharacterized protein</fullName>
    </submittedName>
</protein>
<name>A0ABR9KI15_9ACTN</name>
<accession>A0ABR9KI15</accession>
<proteinExistence type="predicted"/>
<dbReference type="Proteomes" id="UP000661607">
    <property type="component" value="Unassembled WGS sequence"/>
</dbReference>
<feature type="compositionally biased region" description="Polar residues" evidence="1">
    <location>
        <begin position="36"/>
        <end position="51"/>
    </location>
</feature>
<organism evidence="2 3">
    <name type="scientific">Nonomuraea africana</name>
    <dbReference type="NCBI Taxonomy" id="46171"/>
    <lineage>
        <taxon>Bacteria</taxon>
        <taxon>Bacillati</taxon>
        <taxon>Actinomycetota</taxon>
        <taxon>Actinomycetes</taxon>
        <taxon>Streptosporangiales</taxon>
        <taxon>Streptosporangiaceae</taxon>
        <taxon>Nonomuraea</taxon>
    </lineage>
</organism>
<gene>
    <name evidence="2" type="ORF">H4W81_004447</name>
</gene>
<dbReference type="EMBL" id="JADBEF010000001">
    <property type="protein sequence ID" value="MBE1561668.1"/>
    <property type="molecule type" value="Genomic_DNA"/>
</dbReference>
<feature type="region of interest" description="Disordered" evidence="1">
    <location>
        <begin position="32"/>
        <end position="51"/>
    </location>
</feature>
<evidence type="ECO:0000313" key="3">
    <source>
        <dbReference type="Proteomes" id="UP000661607"/>
    </source>
</evidence>
<keyword evidence="3" id="KW-1185">Reference proteome</keyword>
<sequence>MGDDFLHSARSEELRKLEELGVSLTPELLLMMPTEGSESASDLSPQPDASTQVEGYWIGSRGMLGAATEAQKVLQELKQAIDTPPETAEEKARVLRLWVSAEPLLGESELSGLRPLVLTQLFGESTGEVGLSCNGSDADGGGH</sequence>
<dbReference type="RefSeq" id="WP_192776547.1">
    <property type="nucleotide sequence ID" value="NZ_BAAASY010000011.1"/>
</dbReference>
<evidence type="ECO:0000313" key="2">
    <source>
        <dbReference type="EMBL" id="MBE1561668.1"/>
    </source>
</evidence>
<comment type="caution">
    <text evidence="2">The sequence shown here is derived from an EMBL/GenBank/DDBJ whole genome shotgun (WGS) entry which is preliminary data.</text>
</comment>